<dbReference type="OrthoDB" id="407410at2759"/>
<dbReference type="Proteomes" id="UP000035880">
    <property type="component" value="Chromosome 2R"/>
</dbReference>
<dbReference type="EMBL" id="CM002911">
    <property type="protein sequence ID" value="KMY94683.1"/>
    <property type="molecule type" value="Genomic_DNA"/>
</dbReference>
<sequence length="54" mass="6388">MEMKMAVDVDVEECLRWLPFATGRGLMAAHLLPETPPLQFQKVEGRWGNWWPRY</sequence>
<proteinExistence type="predicted"/>
<dbReference type="KEGG" id="dsi:Dsimw501_GD28525"/>
<gene>
    <name evidence="1" type="primary">Dsim\GD28525</name>
    <name evidence="1" type="ORF">Dsimw501_GD28525</name>
</gene>
<dbReference type="Bgee" id="FBgn0269815">
    <property type="expression patterns" value="Expressed in adult organism"/>
</dbReference>
<name>A0A0J9RF45_DROSI</name>
<evidence type="ECO:0000313" key="1">
    <source>
        <dbReference type="EMBL" id="KMY94683.1"/>
    </source>
</evidence>
<reference evidence="1" key="1">
    <citation type="journal article" date="2013" name="Genome Res.">
        <title>A second-generation assembly of the Drosophila simulans genome provides new insights into patterns of lineage-specific divergence.</title>
        <authorList>
            <person name="Hu T.T."/>
            <person name="Eisen M.B."/>
            <person name="Thornton K.R."/>
            <person name="Andolfatto P."/>
        </authorList>
    </citation>
    <scope>NUCLEOTIDE SEQUENCE [LARGE SCALE GENOMIC DNA]</scope>
    <source>
        <strain evidence="1">W501</strain>
    </source>
</reference>
<reference evidence="1" key="2">
    <citation type="submission" date="2014-06" db="EMBL/GenBank/DDBJ databases">
        <authorList>
            <person name="Hu T."/>
            <person name="Eisen M.B."/>
            <person name="Thornton K.R."/>
            <person name="Andolfatto P."/>
        </authorList>
    </citation>
    <scope>NUCLEOTIDE SEQUENCE</scope>
    <source>
        <strain evidence="1">W501</strain>
    </source>
</reference>
<accession>A0A0J9RF45</accession>
<reference evidence="1" key="3">
    <citation type="submission" date="2015-04" db="EMBL/GenBank/DDBJ databases">
        <authorList>
            <consortium name="FlyBase"/>
        </authorList>
    </citation>
    <scope>NUCLEOTIDE SEQUENCE</scope>
    <source>
        <strain evidence="1">W501</strain>
    </source>
</reference>
<organism evidence="1">
    <name type="scientific">Drosophila simulans</name>
    <name type="common">Fruit fly</name>
    <dbReference type="NCBI Taxonomy" id="7240"/>
    <lineage>
        <taxon>Eukaryota</taxon>
        <taxon>Metazoa</taxon>
        <taxon>Ecdysozoa</taxon>
        <taxon>Arthropoda</taxon>
        <taxon>Hexapoda</taxon>
        <taxon>Insecta</taxon>
        <taxon>Pterygota</taxon>
        <taxon>Neoptera</taxon>
        <taxon>Endopterygota</taxon>
        <taxon>Diptera</taxon>
        <taxon>Brachycera</taxon>
        <taxon>Muscomorpha</taxon>
        <taxon>Ephydroidea</taxon>
        <taxon>Drosophilidae</taxon>
        <taxon>Drosophila</taxon>
        <taxon>Sophophora</taxon>
    </lineage>
</organism>
<protein>
    <submittedName>
        <fullName evidence="1">Uncharacterized protein</fullName>
    </submittedName>
</protein>
<dbReference type="AlphaFoldDB" id="A0A0J9RF45"/>